<sequence length="316" mass="36557">MGKYNSAAHQKSIEKQHSESVLTEEREYWWNEDYLELLSKRLDFDQCQKVADIGCGIGTMSFTLSKFFPDATVIKGMDFEKGHIKKARQKSKKKSREHGNEFHFVEGDAMDIPFESNEMDLTFCQTLLIHVDEPMHVLEEMKRITRNEGWIVAIEPNNLVHTLMFDNYAQTHFDIDDMMKIIEVRLRCEKGKRKLGLGFNSLGDALPDLFTQVGLEDIQVWISDKALSCIPPYDTREKRVRVAQLIDWLETGGGGGFNYDRDLWYFKAGGGKKADFDIYWNYVMMYKEKLLKQLIEQKYISAGGSLMYIVAGKVVK</sequence>
<name>A0ABW9RK11_9BACT</name>
<reference evidence="2 3" key="1">
    <citation type="submission" date="2019-02" db="EMBL/GenBank/DDBJ databases">
        <authorList>
            <person name="Goldberg S.R."/>
            <person name="Haltli B.A."/>
            <person name="Correa H."/>
            <person name="Russell K.G."/>
        </authorList>
    </citation>
    <scope>NUCLEOTIDE SEQUENCE [LARGE SCALE GENOMIC DNA]</scope>
    <source>
        <strain evidence="2 3">JCM 16186</strain>
    </source>
</reference>
<gene>
    <name evidence="2" type="ORF">E1163_02165</name>
</gene>
<keyword evidence="3" id="KW-1185">Reference proteome</keyword>
<evidence type="ECO:0000313" key="3">
    <source>
        <dbReference type="Proteomes" id="UP000798808"/>
    </source>
</evidence>
<dbReference type="PANTHER" id="PTHR43591:SF24">
    <property type="entry name" value="2-METHOXY-6-POLYPRENYL-1,4-BENZOQUINOL METHYLASE, MITOCHONDRIAL"/>
    <property type="match status" value="1"/>
</dbReference>
<proteinExistence type="predicted"/>
<dbReference type="CDD" id="cd02440">
    <property type="entry name" value="AdoMet_MTases"/>
    <property type="match status" value="1"/>
</dbReference>
<dbReference type="InterPro" id="IPR013216">
    <property type="entry name" value="Methyltransf_11"/>
</dbReference>
<dbReference type="Proteomes" id="UP000798808">
    <property type="component" value="Unassembled WGS sequence"/>
</dbReference>
<comment type="caution">
    <text evidence="2">The sequence shown here is derived from an EMBL/GenBank/DDBJ whole genome shotgun (WGS) entry which is preliminary data.</text>
</comment>
<dbReference type="Pfam" id="PF08241">
    <property type="entry name" value="Methyltransf_11"/>
    <property type="match status" value="1"/>
</dbReference>
<dbReference type="InterPro" id="IPR029063">
    <property type="entry name" value="SAM-dependent_MTases_sf"/>
</dbReference>
<dbReference type="SUPFAM" id="SSF53335">
    <property type="entry name" value="S-adenosyl-L-methionine-dependent methyltransferases"/>
    <property type="match status" value="1"/>
</dbReference>
<feature type="domain" description="Methyltransferase type 11" evidence="1">
    <location>
        <begin position="52"/>
        <end position="152"/>
    </location>
</feature>
<dbReference type="PANTHER" id="PTHR43591">
    <property type="entry name" value="METHYLTRANSFERASE"/>
    <property type="match status" value="1"/>
</dbReference>
<accession>A0ABW9RK11</accession>
<evidence type="ECO:0000313" key="2">
    <source>
        <dbReference type="EMBL" id="MTI23748.1"/>
    </source>
</evidence>
<dbReference type="Gene3D" id="3.40.50.150">
    <property type="entry name" value="Vaccinia Virus protein VP39"/>
    <property type="match status" value="1"/>
</dbReference>
<organism evidence="2 3">
    <name type="scientific">Fulvivirga kasyanovii</name>
    <dbReference type="NCBI Taxonomy" id="396812"/>
    <lineage>
        <taxon>Bacteria</taxon>
        <taxon>Pseudomonadati</taxon>
        <taxon>Bacteroidota</taxon>
        <taxon>Cytophagia</taxon>
        <taxon>Cytophagales</taxon>
        <taxon>Fulvivirgaceae</taxon>
        <taxon>Fulvivirga</taxon>
    </lineage>
</organism>
<evidence type="ECO:0000259" key="1">
    <source>
        <dbReference type="Pfam" id="PF08241"/>
    </source>
</evidence>
<dbReference type="GO" id="GO:0008168">
    <property type="term" value="F:methyltransferase activity"/>
    <property type="evidence" value="ECO:0007669"/>
    <property type="project" value="UniProtKB-KW"/>
</dbReference>
<dbReference type="RefSeq" id="WP_155169002.1">
    <property type="nucleotide sequence ID" value="NZ_BAAAFL010000017.1"/>
</dbReference>
<dbReference type="EMBL" id="SMLW01000293">
    <property type="protein sequence ID" value="MTI23748.1"/>
    <property type="molecule type" value="Genomic_DNA"/>
</dbReference>
<dbReference type="GO" id="GO:0032259">
    <property type="term" value="P:methylation"/>
    <property type="evidence" value="ECO:0007669"/>
    <property type="project" value="UniProtKB-KW"/>
</dbReference>
<keyword evidence="2" id="KW-0808">Transferase</keyword>
<protein>
    <submittedName>
        <fullName evidence="2">Class I SAM-dependent methyltransferase</fullName>
    </submittedName>
</protein>
<keyword evidence="2" id="KW-0489">Methyltransferase</keyword>